<dbReference type="AlphaFoldDB" id="A0A1E7MWY3"/>
<dbReference type="OrthoDB" id="3436866at2"/>
<protein>
    <submittedName>
        <fullName evidence="3">DUF397 domain-containing protein</fullName>
    </submittedName>
</protein>
<evidence type="ECO:0000313" key="2">
    <source>
        <dbReference type="EMBL" id="GGU54623.1"/>
    </source>
</evidence>
<evidence type="ECO:0000259" key="1">
    <source>
        <dbReference type="Pfam" id="PF04149"/>
    </source>
</evidence>
<dbReference type="Pfam" id="PF04149">
    <property type="entry name" value="DUF397"/>
    <property type="match status" value="1"/>
</dbReference>
<dbReference type="GeneID" id="97483297"/>
<dbReference type="Proteomes" id="UP000610124">
    <property type="component" value="Unassembled WGS sequence"/>
</dbReference>
<evidence type="ECO:0000313" key="3">
    <source>
        <dbReference type="EMBL" id="OEV32941.1"/>
    </source>
</evidence>
<accession>A0A8H9HFD2</accession>
<name>A0A1E7MWY3_KITAU</name>
<reference evidence="2" key="5">
    <citation type="submission" date="2020-09" db="EMBL/GenBank/DDBJ databases">
        <authorList>
            <person name="Sun Q."/>
            <person name="Ohkuma M."/>
        </authorList>
    </citation>
    <scope>NUCLEOTIDE SEQUENCE</scope>
    <source>
        <strain evidence="2">JCM 4434</strain>
    </source>
</reference>
<dbReference type="KEGG" id="kau:B6264_22755"/>
<reference evidence="2" key="1">
    <citation type="journal article" date="2014" name="Int. J. Syst. Evol. Microbiol.">
        <title>Complete genome sequence of Corynebacterium casei LMG S-19264T (=DSM 44701T), isolated from a smear-ripened cheese.</title>
        <authorList>
            <consortium name="US DOE Joint Genome Institute (JGI-PGF)"/>
            <person name="Walter F."/>
            <person name="Albersmeier A."/>
            <person name="Kalinowski J."/>
            <person name="Ruckert C."/>
        </authorList>
    </citation>
    <scope>NUCLEOTIDE SEQUENCE</scope>
    <source>
        <strain evidence="2">JCM 4434</strain>
    </source>
</reference>
<dbReference type="EMBL" id="JPRF03000076">
    <property type="protein sequence ID" value="OEV32941.1"/>
    <property type="molecule type" value="Genomic_DNA"/>
</dbReference>
<reference evidence="3" key="4">
    <citation type="submission" date="2016-08" db="EMBL/GenBank/DDBJ databases">
        <title>Sequencing, Assembly and Comparative Genomics of S. aureofaciens ATCC 10762.</title>
        <authorList>
            <person name="Gradnigo J.S."/>
            <person name="Johnson N."/>
            <person name="Somerville G.A."/>
        </authorList>
    </citation>
    <scope>NUCLEOTIDE SEQUENCE [LARGE SCALE GENOMIC DNA]</scope>
    <source>
        <strain evidence="3">ATCC 10762</strain>
    </source>
</reference>
<dbReference type="EMBL" id="BMUB01000001">
    <property type="protein sequence ID" value="GGU54623.1"/>
    <property type="molecule type" value="Genomic_DNA"/>
</dbReference>
<evidence type="ECO:0000313" key="4">
    <source>
        <dbReference type="Proteomes" id="UP000037395"/>
    </source>
</evidence>
<feature type="domain" description="DUF397" evidence="1">
    <location>
        <begin position="5"/>
        <end position="56"/>
    </location>
</feature>
<gene>
    <name evidence="2" type="ORF">GCM10010502_00950</name>
    <name evidence="3" type="ORF">HS99_0013735</name>
</gene>
<keyword evidence="4" id="KW-1185">Reference proteome</keyword>
<reference evidence="3 4" key="2">
    <citation type="submission" date="2014-07" db="EMBL/GenBank/DDBJ databases">
        <authorList>
            <person name="Zhang J.E."/>
            <person name="Yang H."/>
            <person name="Guo J."/>
            <person name="Deng Z."/>
            <person name="Luo H."/>
            <person name="Luo M."/>
            <person name="Zhao B."/>
        </authorList>
    </citation>
    <scope>NUCLEOTIDE SEQUENCE [LARGE SCALE GENOMIC DNA]</scope>
    <source>
        <strain evidence="3">ATCC 10762</strain>
        <strain evidence="4">ATCC 10762 / DSM 40127 / CCM 3239 / JCM 4008 / LMG 5968 / NBRC 12843 / NCIMB 8234 / A-377</strain>
    </source>
</reference>
<reference evidence="4" key="3">
    <citation type="submission" date="2016-08" db="EMBL/GenBank/DDBJ databases">
        <title>Sequencing, assembly and comparative genomics of S. aureofaciens ATCC 10762.</title>
        <authorList>
            <person name="Gradnigo J.S."/>
            <person name="Johnson N."/>
            <person name="Somerville G.A."/>
        </authorList>
    </citation>
    <scope>NUCLEOTIDE SEQUENCE [LARGE SCALE GENOMIC DNA]</scope>
    <source>
        <strain evidence="4">ATCC 10762 / DSM 40127 / CCM 3239 / JCM 4008 / LMG 5968 / NBRC 12843 / NCIMB 8234 / A-377</strain>
    </source>
</reference>
<dbReference type="RefSeq" id="WP_030552550.1">
    <property type="nucleotide sequence ID" value="NZ_BMUB01000001.1"/>
</dbReference>
<dbReference type="Proteomes" id="UP000037395">
    <property type="component" value="Unassembled WGS sequence"/>
</dbReference>
<dbReference type="InterPro" id="IPR007278">
    <property type="entry name" value="DUF397"/>
</dbReference>
<organism evidence="3 4">
    <name type="scientific">Kitasatospora aureofaciens</name>
    <name type="common">Streptomyces aureofaciens</name>
    <dbReference type="NCBI Taxonomy" id="1894"/>
    <lineage>
        <taxon>Bacteria</taxon>
        <taxon>Bacillati</taxon>
        <taxon>Actinomycetota</taxon>
        <taxon>Actinomycetes</taxon>
        <taxon>Kitasatosporales</taxon>
        <taxon>Streptomycetaceae</taxon>
        <taxon>Kitasatospora</taxon>
    </lineage>
</organism>
<comment type="caution">
    <text evidence="3">The sequence shown here is derived from an EMBL/GenBank/DDBJ whole genome shotgun (WGS) entry which is preliminary data.</text>
</comment>
<sequence>MADQSWQKSSFSGDTANCIYLAEASGDGIRIRESDAPGIIISTSLDVLRALLLGVKAGEFDHLTT</sequence>
<accession>A0A1E7MWY3</accession>
<proteinExistence type="predicted"/>